<accession>A0A3P8PQX3</accession>
<dbReference type="Bgee" id="ENSACLG00000013116">
    <property type="expression patterns" value="Expressed in spleen and 2 other cell types or tissues"/>
</dbReference>
<keyword evidence="12" id="KW-1185">Reference proteome</keyword>
<dbReference type="Gene3D" id="3.30.70.330">
    <property type="match status" value="1"/>
</dbReference>
<dbReference type="InterPro" id="IPR057051">
    <property type="entry name" value="PARP14_RPM_1"/>
</dbReference>
<dbReference type="SMART" id="SM00506">
    <property type="entry name" value="A1pp"/>
    <property type="match status" value="1"/>
</dbReference>
<dbReference type="PANTHER" id="PTHR14453:SF107">
    <property type="entry name" value="POLY [ADP-RIBOSE] POLYMERASE"/>
    <property type="match status" value="1"/>
</dbReference>
<evidence type="ECO:0000256" key="8">
    <source>
        <dbReference type="SAM" id="MobiDB-lite"/>
    </source>
</evidence>
<keyword evidence="5" id="KW-0539">Nucleus</keyword>
<dbReference type="GO" id="GO:0005634">
    <property type="term" value="C:nucleus"/>
    <property type="evidence" value="ECO:0007669"/>
    <property type="project" value="UniProtKB-SubCell"/>
</dbReference>
<dbReference type="PANTHER" id="PTHR14453">
    <property type="entry name" value="PARP/ZINC FINGER CCCH TYPE DOMAIN CONTAINING PROTEIN"/>
    <property type="match status" value="1"/>
</dbReference>
<evidence type="ECO:0000256" key="5">
    <source>
        <dbReference type="ARBA" id="ARBA00023242"/>
    </source>
</evidence>
<dbReference type="Pfam" id="PF01661">
    <property type="entry name" value="Macro"/>
    <property type="match status" value="1"/>
</dbReference>
<dbReference type="InterPro" id="IPR043472">
    <property type="entry name" value="Macro_dom-like"/>
</dbReference>
<evidence type="ECO:0000256" key="7">
    <source>
        <dbReference type="RuleBase" id="RU362114"/>
    </source>
</evidence>
<dbReference type="GeneTree" id="ENSGT00940000154311"/>
<dbReference type="PROSITE" id="PS51154">
    <property type="entry name" value="MACRO"/>
    <property type="match status" value="1"/>
</dbReference>
<feature type="compositionally biased region" description="Low complexity" evidence="8">
    <location>
        <begin position="82"/>
        <end position="98"/>
    </location>
</feature>
<name>A0A3P8PQX3_ASTCA</name>
<reference evidence="11" key="2">
    <citation type="submission" date="2025-08" db="UniProtKB">
        <authorList>
            <consortium name="Ensembl"/>
        </authorList>
    </citation>
    <scope>IDENTIFICATION</scope>
</reference>
<evidence type="ECO:0000313" key="11">
    <source>
        <dbReference type="Ensembl" id="ENSACLP00000019294.2"/>
    </source>
</evidence>
<protein>
    <recommendedName>
        <fullName evidence="7">Poly [ADP-ribose] polymerase</fullName>
        <shortName evidence="7">PARP</shortName>
        <ecNumber evidence="7">2.4.2.-</ecNumber>
    </recommendedName>
</protein>
<evidence type="ECO:0000259" key="10">
    <source>
        <dbReference type="PROSITE" id="PS51154"/>
    </source>
</evidence>
<dbReference type="Proteomes" id="UP000265100">
    <property type="component" value="Chromosome 3"/>
</dbReference>
<dbReference type="GO" id="GO:0070212">
    <property type="term" value="P:protein poly-ADP-ribosylation"/>
    <property type="evidence" value="ECO:0007669"/>
    <property type="project" value="TreeGrafter"/>
</dbReference>
<dbReference type="CDD" id="cd01439">
    <property type="entry name" value="TCCD_inducible_PARP_like"/>
    <property type="match status" value="1"/>
</dbReference>
<dbReference type="GO" id="GO:0010629">
    <property type="term" value="P:negative regulation of gene expression"/>
    <property type="evidence" value="ECO:0007669"/>
    <property type="project" value="TreeGrafter"/>
</dbReference>
<evidence type="ECO:0000313" key="12">
    <source>
        <dbReference type="Proteomes" id="UP000265100"/>
    </source>
</evidence>
<evidence type="ECO:0000256" key="1">
    <source>
        <dbReference type="ARBA" id="ARBA00004123"/>
    </source>
</evidence>
<dbReference type="Ensembl" id="ENSACLT00000019739.2">
    <property type="protein sequence ID" value="ENSACLP00000019294.2"/>
    <property type="gene ID" value="ENSACLG00000013116.2"/>
</dbReference>
<dbReference type="GO" id="GO:0003714">
    <property type="term" value="F:transcription corepressor activity"/>
    <property type="evidence" value="ECO:0007669"/>
    <property type="project" value="TreeGrafter"/>
</dbReference>
<dbReference type="EC" id="2.4.2.-" evidence="7"/>
<evidence type="ECO:0000256" key="3">
    <source>
        <dbReference type="ARBA" id="ARBA00022679"/>
    </source>
</evidence>
<comment type="similarity">
    <text evidence="6">Belongs to the ARTD/PARP family.</text>
</comment>
<dbReference type="GO" id="GO:1990404">
    <property type="term" value="F:NAD+-protein mono-ADP-ribosyltransferase activity"/>
    <property type="evidence" value="ECO:0007669"/>
    <property type="project" value="TreeGrafter"/>
</dbReference>
<feature type="domain" description="PARP catalytic" evidence="9">
    <location>
        <begin position="1206"/>
        <end position="1403"/>
    </location>
</feature>
<dbReference type="Gene3D" id="3.90.228.10">
    <property type="match status" value="1"/>
</dbReference>
<dbReference type="InterPro" id="IPR012677">
    <property type="entry name" value="Nucleotide-bd_a/b_plait_sf"/>
</dbReference>
<dbReference type="SUPFAM" id="SSF56399">
    <property type="entry name" value="ADP-ribosylation"/>
    <property type="match status" value="1"/>
</dbReference>
<keyword evidence="3 7" id="KW-0808">Transferase</keyword>
<dbReference type="STRING" id="8154.ENSACLP00000019339"/>
<sequence>MDEYPYPLFFEATDFTDREKEKVRRYFQKRRDSGGGDCGNLEKLGGSVYKICFKLKEDQDRVLQRKFHTITLPSGEVRLTVSRTSSPQTSDQPSTSQSLISRNPNIKGLEKTFRIDVFLMFFLRDNCKAYKFLEKQLSSIGCTVELNFDEEEVLVRGEVDKGPGGGFGGAAEKWECQVDQVFIRLTETYLCYHVLEPKQMKMVLQDSAFKTDDIKVYTESGYAVVVGEVDAMKEKIAILEKSLPTKKEVPIVEKKFKLIEEEFNREMRANCPEVAIIRGSAMITLEGPDKEVQSGAAKLVELIKNVKEKSVKFPTALLTFMKTSDAIPKYQTRFQQSLRNPVFFEVGADLVLSSLSSDALNEAEAAVMRDLKVTTVQLQGATDLNRLKEILMKAKNEANSREFRVDISYMPGARGTSTTNVQLVGYSENVAKLNEVLHDFQLNQVSTQENINLLHPELVDCFNKILDLIGMKQTKVTLQASHFPNPCVFVSGPRCHVQEVKEALTSTLDSVVVDTLTLDGPGAQQYFQEEGKVTKELIESSYHVIIRDKQTAAIPNVQRPRNTSRLSDTPRSLSYSSSMYSTVGNSAINRTNLKIKLSSLENEQADVLVVPMLNKQLTSTNIGNSLLAKAGNVLKLKFDSVLASCALAPGDVQLVDAPPSLGCSRIFFIECLPWDGVRGKSVQALGNGLKKCLELCAQLNLGSVAIPIIGPGIVLQYPLREAIQVLTDVIHQFGLSASSGSLTNIHIVIKPGYPDSEECYHDVYKQLSLNMNQGGQAIFRSLTSDLDDIIITVGSGVKLHVVFGDITNETTDAVVNTTDFQNFNLDGVCKDILTVAGPEVEAKLKAGEKKRSCYLPSHLTYLTLTHASCVTFCAAKVNRGEIYVTQSGNFPCKAIFHVCGEKDQALIEQLVCDIIAYCECYKYSSVAIPAICAGAGGLNPAIVAGAILQGIKASASSMNSLTNIRLTLIKIDVFLAFKEKAMQMYSSAVINRVLPVLPVLPVQVQQQQPPHSVSAYLSSLHISSTSQQSVFTFLGLSKKDVDDAMEKLKHQYHTQCSSNTFLKEELEPLDQDDMMELKELVESEGLFMQTDQSGSLTVSGLKDGVTRVMKKMNQCQLMGLANEVRVREEEDLYLRVVWCILAHNGNWERLPRTANHQLENNELTEGIKDAQGLVWEVNLQTMMATQQLSRQAMKLKRLENLRDFTYPLYWDSMAANESLKVVTLEPSSAEYRAVKEAFKRTVAKTVMKIERLQNVHLRRTYEAQRKHISDKNAQEGGAGEKLLYHGTTQENCDSIVKTGFNRSFAGQNATAYGLGTYFAVNANYSAQPTYSKPAADGSQLMFVARVLTGVFAQGQATMKVPPPRNTQQPHDRYDSVVDKMDNPSMYVVFHDNQAYPDYLITFK</sequence>
<dbReference type="Pfam" id="PF00644">
    <property type="entry name" value="PARP"/>
    <property type="match status" value="1"/>
</dbReference>
<dbReference type="Pfam" id="PF23222">
    <property type="entry name" value="RRM_PARP14_1"/>
    <property type="match status" value="1"/>
</dbReference>
<dbReference type="InterPro" id="IPR002589">
    <property type="entry name" value="Macro_dom"/>
</dbReference>
<evidence type="ECO:0000256" key="2">
    <source>
        <dbReference type="ARBA" id="ARBA00022676"/>
    </source>
</evidence>
<feature type="region of interest" description="Disordered" evidence="8">
    <location>
        <begin position="78"/>
        <end position="101"/>
    </location>
</feature>
<dbReference type="SUPFAM" id="SSF52949">
    <property type="entry name" value="Macro domain-like"/>
    <property type="match status" value="2"/>
</dbReference>
<evidence type="ECO:0000259" key="9">
    <source>
        <dbReference type="PROSITE" id="PS51059"/>
    </source>
</evidence>
<dbReference type="InterPro" id="IPR052056">
    <property type="entry name" value="Mono-ARTD/PARP"/>
</dbReference>
<reference evidence="11" key="1">
    <citation type="submission" date="2018-05" db="EMBL/GenBank/DDBJ databases">
        <authorList>
            <person name="Datahose"/>
        </authorList>
    </citation>
    <scope>NUCLEOTIDE SEQUENCE</scope>
</reference>
<organism evidence="11 12">
    <name type="scientific">Astatotilapia calliptera</name>
    <name type="common">Eastern happy</name>
    <name type="synonym">Chromis callipterus</name>
    <dbReference type="NCBI Taxonomy" id="8154"/>
    <lineage>
        <taxon>Eukaryota</taxon>
        <taxon>Metazoa</taxon>
        <taxon>Chordata</taxon>
        <taxon>Craniata</taxon>
        <taxon>Vertebrata</taxon>
        <taxon>Euteleostomi</taxon>
        <taxon>Actinopterygii</taxon>
        <taxon>Neopterygii</taxon>
        <taxon>Teleostei</taxon>
        <taxon>Neoteleostei</taxon>
        <taxon>Acanthomorphata</taxon>
        <taxon>Ovalentaria</taxon>
        <taxon>Cichlomorphae</taxon>
        <taxon>Cichliformes</taxon>
        <taxon>Cichlidae</taxon>
        <taxon>African cichlids</taxon>
        <taxon>Pseudocrenilabrinae</taxon>
        <taxon>Haplochromini</taxon>
        <taxon>Astatotilapia</taxon>
    </lineage>
</organism>
<evidence type="ECO:0000256" key="4">
    <source>
        <dbReference type="ARBA" id="ARBA00023027"/>
    </source>
</evidence>
<dbReference type="GO" id="GO:0005737">
    <property type="term" value="C:cytoplasm"/>
    <property type="evidence" value="ECO:0007669"/>
    <property type="project" value="TreeGrafter"/>
</dbReference>
<comment type="subcellular location">
    <subcellularLocation>
        <location evidence="1">Nucleus</location>
    </subcellularLocation>
</comment>
<feature type="domain" description="Macro" evidence="10">
    <location>
        <begin position="786"/>
        <end position="993"/>
    </location>
</feature>
<reference evidence="11" key="3">
    <citation type="submission" date="2025-09" db="UniProtKB">
        <authorList>
            <consortium name="Ensembl"/>
        </authorList>
    </citation>
    <scope>IDENTIFICATION</scope>
</reference>
<dbReference type="InterPro" id="IPR012317">
    <property type="entry name" value="Poly(ADP-ribose)pol_cat_dom"/>
</dbReference>
<dbReference type="FunFam" id="3.90.228.10:FF:000008">
    <property type="entry name" value="Poly [ADP-ribose] polymerase"/>
    <property type="match status" value="1"/>
</dbReference>
<dbReference type="GO" id="GO:0003950">
    <property type="term" value="F:NAD+ poly-ADP-ribosyltransferase activity"/>
    <property type="evidence" value="ECO:0007669"/>
    <property type="project" value="UniProtKB-UniRule"/>
</dbReference>
<dbReference type="PROSITE" id="PS51059">
    <property type="entry name" value="PARP_CATALYTIC"/>
    <property type="match status" value="1"/>
</dbReference>
<evidence type="ECO:0000256" key="6">
    <source>
        <dbReference type="ARBA" id="ARBA00024347"/>
    </source>
</evidence>
<dbReference type="Gene3D" id="3.40.220.10">
    <property type="entry name" value="Leucine Aminopeptidase, subunit E, domain 1"/>
    <property type="match status" value="2"/>
</dbReference>
<keyword evidence="2 7" id="KW-0328">Glycosyltransferase</keyword>
<proteinExistence type="inferred from homology"/>
<keyword evidence="4 7" id="KW-0520">NAD</keyword>